<proteinExistence type="predicted"/>
<sequence length="148" mass="16689">MTLSNSIHLIEHYNRLYGFDLLDAYDHCVLVLTKFALLDQAKNQDSRQVQVALADAYIALVMMADSYARVEDIGSKGRIREDLPSLTQAFTTLALDVSFDRDLTPALSDLVAHLWQEAENLGYDLGQCLIWRVTDLLNTEEMDYAAMG</sequence>
<evidence type="ECO:0000313" key="4">
    <source>
        <dbReference type="Proteomes" id="UP001069145"/>
    </source>
</evidence>
<accession>A0A0X8FFP4</accession>
<evidence type="ECO:0000313" key="3">
    <source>
        <dbReference type="Proteomes" id="UP000594771"/>
    </source>
</evidence>
<dbReference type="GeneID" id="35768455"/>
<dbReference type="KEGG" id="aun:AWM73_08160"/>
<dbReference type="EMBL" id="CP065662">
    <property type="protein sequence ID" value="QPS01843.1"/>
    <property type="molecule type" value="Genomic_DNA"/>
</dbReference>
<dbReference type="Proteomes" id="UP001069145">
    <property type="component" value="Unassembled WGS sequence"/>
</dbReference>
<keyword evidence="4" id="KW-1185">Reference proteome</keyword>
<gene>
    <name evidence="2" type="ORF">I6G68_01850</name>
    <name evidence="1" type="ORF">ODY43_03010</name>
</gene>
<dbReference type="Proteomes" id="UP000594771">
    <property type="component" value="Chromosome"/>
</dbReference>
<dbReference type="AlphaFoldDB" id="A0A0X8FFP4"/>
<protein>
    <submittedName>
        <fullName evidence="2">Uncharacterized protein</fullName>
    </submittedName>
</protein>
<organism evidence="2 3">
    <name type="scientific">Aerococcus urinae</name>
    <dbReference type="NCBI Taxonomy" id="1376"/>
    <lineage>
        <taxon>Bacteria</taxon>
        <taxon>Bacillati</taxon>
        <taxon>Bacillota</taxon>
        <taxon>Bacilli</taxon>
        <taxon>Lactobacillales</taxon>
        <taxon>Aerococcaceae</taxon>
        <taxon>Aerococcus</taxon>
    </lineage>
</organism>
<dbReference type="EMBL" id="JAOTML010000002">
    <property type="protein sequence ID" value="MCY3052949.1"/>
    <property type="molecule type" value="Genomic_DNA"/>
</dbReference>
<evidence type="ECO:0000313" key="1">
    <source>
        <dbReference type="EMBL" id="MCY3052949.1"/>
    </source>
</evidence>
<name>A0A0X8FFP4_9LACT</name>
<evidence type="ECO:0000313" key="2">
    <source>
        <dbReference type="EMBL" id="QPS01843.1"/>
    </source>
</evidence>
<reference evidence="2 3" key="1">
    <citation type="submission" date="2020-12" db="EMBL/GenBank/DDBJ databases">
        <title>FDA dAtabase for Regulatory Grade micrObial Sequences (FDA-ARGOS): Supporting development and validation of Infectious Disease Dx tests.</title>
        <authorList>
            <person name="Sproer C."/>
            <person name="Gronow S."/>
            <person name="Severitt S."/>
            <person name="Schroder I."/>
            <person name="Tallon L."/>
            <person name="Sadzewicz L."/>
            <person name="Zhao X."/>
            <person name="Boylan J."/>
            <person name="Ott S."/>
            <person name="Bowen H."/>
            <person name="Vavikolanu K."/>
            <person name="Mehta A."/>
            <person name="Aluvathingal J."/>
            <person name="Nadendla S."/>
            <person name="Lowell S."/>
            <person name="Myers T."/>
            <person name="Yan Y."/>
            <person name="Sichtig H."/>
        </authorList>
    </citation>
    <scope>NUCLEOTIDE SEQUENCE [LARGE SCALE GENOMIC DNA]</scope>
    <source>
        <strain evidence="2 3">FDAARGOS_911</strain>
    </source>
</reference>
<reference evidence="1" key="2">
    <citation type="submission" date="2022-09" db="EMBL/GenBank/DDBJ databases">
        <title>Aerococcus urinae taxonomy study.</title>
        <authorList>
            <person name="Christensen J."/>
            <person name="Senneby E."/>
        </authorList>
    </citation>
    <scope>NUCLEOTIDE SEQUENCE</scope>
    <source>
        <strain evidence="1">NLD-066-U95</strain>
    </source>
</reference>
<dbReference type="RefSeq" id="WP_060778882.1">
    <property type="nucleotide sequence ID" value="NZ_CAJHLF010000004.1"/>
</dbReference>